<dbReference type="OMA" id="FRNMQAS"/>
<dbReference type="Pfam" id="PF13041">
    <property type="entry name" value="PPR_2"/>
    <property type="match status" value="2"/>
</dbReference>
<dbReference type="InterPro" id="IPR046960">
    <property type="entry name" value="PPR_At4g14850-like_plant"/>
</dbReference>
<evidence type="ECO:0008006" key="4">
    <source>
        <dbReference type="Google" id="ProtNLM"/>
    </source>
</evidence>
<feature type="repeat" description="PPR" evidence="2">
    <location>
        <begin position="138"/>
        <end position="168"/>
    </location>
</feature>
<gene>
    <name evidence="3" type="ORF">MANES_12G046600</name>
</gene>
<dbReference type="GO" id="GO:0009451">
    <property type="term" value="P:RNA modification"/>
    <property type="evidence" value="ECO:0007669"/>
    <property type="project" value="InterPro"/>
</dbReference>
<protein>
    <recommendedName>
        <fullName evidence="4">DYW domain-containing protein</fullName>
    </recommendedName>
</protein>
<evidence type="ECO:0000256" key="1">
    <source>
        <dbReference type="ARBA" id="ARBA00022737"/>
    </source>
</evidence>
<accession>A0A2C9UTL8</accession>
<dbReference type="PANTHER" id="PTHR47926">
    <property type="entry name" value="PENTATRICOPEPTIDE REPEAT-CONTAINING PROTEIN"/>
    <property type="match status" value="1"/>
</dbReference>
<dbReference type="FunFam" id="1.25.40.10:FF:000344">
    <property type="entry name" value="Pentatricopeptide repeat-containing protein"/>
    <property type="match status" value="1"/>
</dbReference>
<evidence type="ECO:0000313" key="3">
    <source>
        <dbReference type="EMBL" id="OAY34776.1"/>
    </source>
</evidence>
<dbReference type="FunFam" id="1.25.40.10:FF:000090">
    <property type="entry name" value="Pentatricopeptide repeat-containing protein, chloroplastic"/>
    <property type="match status" value="1"/>
</dbReference>
<dbReference type="EMBL" id="CM004398">
    <property type="protein sequence ID" value="OAY34776.1"/>
    <property type="molecule type" value="Genomic_DNA"/>
</dbReference>
<dbReference type="Pfam" id="PF01535">
    <property type="entry name" value="PPR"/>
    <property type="match status" value="5"/>
</dbReference>
<dbReference type="PANTHER" id="PTHR47926:SF405">
    <property type="entry name" value="DYW DOMAIN-CONTAINING PROTEIN"/>
    <property type="match status" value="1"/>
</dbReference>
<dbReference type="OrthoDB" id="185373at2759"/>
<dbReference type="InterPro" id="IPR046848">
    <property type="entry name" value="E_motif"/>
</dbReference>
<dbReference type="PROSITE" id="PS51375">
    <property type="entry name" value="PPR"/>
    <property type="match status" value="6"/>
</dbReference>
<name>A0A2C9UTL8_MANES</name>
<feature type="repeat" description="PPR" evidence="2">
    <location>
        <begin position="169"/>
        <end position="203"/>
    </location>
</feature>
<feature type="repeat" description="PPR" evidence="2">
    <location>
        <begin position="271"/>
        <end position="305"/>
    </location>
</feature>
<dbReference type="Gene3D" id="1.25.40.10">
    <property type="entry name" value="Tetratricopeptide repeat domain"/>
    <property type="match status" value="4"/>
</dbReference>
<sequence>MRSLPWPNCLKSLIFACKDKISIAQIHTLMLTTGLSTNSNSLVRLIASYGRIGDIVSARHIFDRLTQRGVDAWNSMIIAYSRICPREVLKLYYKMVAEGVRPDSSTFTVTLKACSSLMELEVGEEIWHQAMDYGYRHDVFVASSVLNLYAKSEKMDEAKVVFDKMLKKDIVSWTTMITGFVKSRRALDAIDIYRKMQKVGFEGDAVAIVGLIQACGSLGASKLGLSIHGYIVRREMAMDNILLETSLVDMYAKNGLLEHASLVFKEMPNKNVISWGALISGFAQNGFAGNALVLLVEMQSFGFKPDSVCLISALLACSQLGYLKWGKSLHGYIVRRLHLEQVSGTALIDMYSKCGALSYARTLFDQIDSRDLILWNAMIASYGTHGDGTEALLLFQQMRETNLSPDHATFASLISACSHSGLVEEGKQWFHFMVNESKIQPDEKHYACMVDLLSRAGQVEEAYQLIESMHTEPGIGIWVALLSGCYNYKKILIGDMAAKKILESNPDDLGIYVLVSNFFSTAKKWEEAAVLRKIMRNKGMKKVPGYSAVEVNGKHQVFLMEDKNHHLFEDIVQILGILDNEMRANRCVPDTELEFEDKGHFLCNHFAILVAENPQFQSHQWLLQMEL</sequence>
<feature type="repeat" description="PPR" evidence="2">
    <location>
        <begin position="406"/>
        <end position="441"/>
    </location>
</feature>
<dbReference type="InterPro" id="IPR011990">
    <property type="entry name" value="TPR-like_helical_dom_sf"/>
</dbReference>
<organism evidence="3">
    <name type="scientific">Manihot esculenta</name>
    <name type="common">Cassava</name>
    <name type="synonym">Jatropha manihot</name>
    <dbReference type="NCBI Taxonomy" id="3983"/>
    <lineage>
        <taxon>Eukaryota</taxon>
        <taxon>Viridiplantae</taxon>
        <taxon>Streptophyta</taxon>
        <taxon>Embryophyta</taxon>
        <taxon>Tracheophyta</taxon>
        <taxon>Spermatophyta</taxon>
        <taxon>Magnoliopsida</taxon>
        <taxon>eudicotyledons</taxon>
        <taxon>Gunneridae</taxon>
        <taxon>Pentapetalae</taxon>
        <taxon>rosids</taxon>
        <taxon>fabids</taxon>
        <taxon>Malpighiales</taxon>
        <taxon>Euphorbiaceae</taxon>
        <taxon>Crotonoideae</taxon>
        <taxon>Manihoteae</taxon>
        <taxon>Manihot</taxon>
    </lineage>
</organism>
<proteinExistence type="predicted"/>
<dbReference type="FunFam" id="1.25.40.10:FF:000073">
    <property type="entry name" value="Pentatricopeptide repeat-containing protein chloroplastic"/>
    <property type="match status" value="1"/>
</dbReference>
<dbReference type="Pfam" id="PF20431">
    <property type="entry name" value="E_motif"/>
    <property type="match status" value="1"/>
</dbReference>
<dbReference type="GO" id="GO:0003729">
    <property type="term" value="F:mRNA binding"/>
    <property type="evidence" value="ECO:0007669"/>
    <property type="project" value="UniProtKB-ARBA"/>
</dbReference>
<dbReference type="InterPro" id="IPR002885">
    <property type="entry name" value="PPR_rpt"/>
</dbReference>
<keyword evidence="1" id="KW-0677">Repeat</keyword>
<feature type="repeat" description="PPR" evidence="2">
    <location>
        <begin position="371"/>
        <end position="405"/>
    </location>
</feature>
<feature type="repeat" description="PPR" evidence="2">
    <location>
        <begin position="442"/>
        <end position="472"/>
    </location>
</feature>
<evidence type="ECO:0000256" key="2">
    <source>
        <dbReference type="PROSITE-ProRule" id="PRU00708"/>
    </source>
</evidence>
<dbReference type="NCBIfam" id="TIGR00756">
    <property type="entry name" value="PPR"/>
    <property type="match status" value="6"/>
</dbReference>
<dbReference type="AlphaFoldDB" id="A0A2C9UTL8"/>
<reference evidence="3" key="1">
    <citation type="submission" date="2016-02" db="EMBL/GenBank/DDBJ databases">
        <title>WGS assembly of Manihot esculenta.</title>
        <authorList>
            <person name="Bredeson J.V."/>
            <person name="Prochnik S.E."/>
            <person name="Lyons J.B."/>
            <person name="Schmutz J."/>
            <person name="Grimwood J."/>
            <person name="Vrebalov J."/>
            <person name="Bart R.S."/>
            <person name="Amuge T."/>
            <person name="Ferguson M.E."/>
            <person name="Green R."/>
            <person name="Putnam N."/>
            <person name="Stites J."/>
            <person name="Rounsley S."/>
            <person name="Rokhsar D.S."/>
        </authorList>
    </citation>
    <scope>NUCLEOTIDE SEQUENCE [LARGE SCALE GENOMIC DNA]</scope>
    <source>
        <tissue evidence="3">Leaf</tissue>
    </source>
</reference>